<evidence type="ECO:0000313" key="3">
    <source>
        <dbReference type="Proteomes" id="UP001328107"/>
    </source>
</evidence>
<feature type="transmembrane region" description="Helical" evidence="1">
    <location>
        <begin position="724"/>
        <end position="743"/>
    </location>
</feature>
<proteinExistence type="predicted"/>
<dbReference type="Proteomes" id="UP001328107">
    <property type="component" value="Unassembled WGS sequence"/>
</dbReference>
<organism evidence="2 3">
    <name type="scientific">Pristionchus mayeri</name>
    <dbReference type="NCBI Taxonomy" id="1317129"/>
    <lineage>
        <taxon>Eukaryota</taxon>
        <taxon>Metazoa</taxon>
        <taxon>Ecdysozoa</taxon>
        <taxon>Nematoda</taxon>
        <taxon>Chromadorea</taxon>
        <taxon>Rhabditida</taxon>
        <taxon>Rhabditina</taxon>
        <taxon>Diplogasteromorpha</taxon>
        <taxon>Diplogasteroidea</taxon>
        <taxon>Neodiplogasteridae</taxon>
        <taxon>Pristionchus</taxon>
    </lineage>
</organism>
<keyword evidence="1" id="KW-0472">Membrane</keyword>
<feature type="transmembrane region" description="Helical" evidence="1">
    <location>
        <begin position="592"/>
        <end position="613"/>
    </location>
</feature>
<keyword evidence="1" id="KW-0812">Transmembrane</keyword>
<comment type="caution">
    <text evidence="2">The sequence shown here is derived from an EMBL/GenBank/DDBJ whole genome shotgun (WGS) entry which is preliminary data.</text>
</comment>
<keyword evidence="1" id="KW-1133">Transmembrane helix</keyword>
<sequence>MGGSGRSRGSGRVDDVTLDRDNFFLHLLFLILLSVVAVESGGTRLLIVIRQSILPPQPLSAFSLARHHSIHRLILLHSISRSLSCCRSGRRSTAVRLQPVVLQALRSRRTLVLVELEHRGEEGSELQRLLEVPLVLLQQDFHHRPWLQLVDVQQLAYLVEEVPPVGALLVDSGRDRPEQLDDVRQMIVVPRVVRTLVWLEEVVARGQLEGHARSAPNVGRRPVASADEHLQGSVLPRLDVLREVVVRPAGVAQISNLDLKLISRRRLLRGRQQQRRHGHRRTRIGEGRETRVMLALCTLHWYSGRGTRGRRILIVDVDVTSLNVLHHLRIVLEDVGDDVRVDGESLHLGELRLQQLALLLSLPLHLLLLVLIHRLRHLLLHVAGRGAHCAAAHLHVQLRRHHSVLSHLFDLVVRHRHQHILRLDVRVDDLALGMHVVQALQHLSNDAAHFLDLEPGVVRSNDQLEQIAAEHLEHHAHVVAVDSRDGEGVEQLDDLVPVRVGRVAVADPEQQLNLVHGRLRVVLGRLDNLESDEASLVRVPAQPHGGEVAPAQLADHVSLSVEYVSDADWMVPAPLVVLGVLLLLIIRPQHLLVTLNVLVLIAILAASPAAMAAGRGRVVRREGGRHRCGNLSSVLLLLHTRPVDQLRLRRRPRLLCLAVVIGGLVVLLLARGAVVRLRLLHLTASILLDGVAIARQAVLGFVVADTSVRDDVVAVAGRGRRLRCCAALRSALLLVVLPLLLLLHSQHLLLLVRRHLGYNRIGLSSRYE</sequence>
<reference evidence="3" key="1">
    <citation type="submission" date="2022-10" db="EMBL/GenBank/DDBJ databases">
        <title>Genome assembly of Pristionchus species.</title>
        <authorList>
            <person name="Yoshida K."/>
            <person name="Sommer R.J."/>
        </authorList>
    </citation>
    <scope>NUCLEOTIDE SEQUENCE [LARGE SCALE GENOMIC DNA]</scope>
    <source>
        <strain evidence="3">RS5460</strain>
    </source>
</reference>
<feature type="transmembrane region" description="Helical" evidence="1">
    <location>
        <begin position="654"/>
        <end position="674"/>
    </location>
</feature>
<evidence type="ECO:0000256" key="1">
    <source>
        <dbReference type="SAM" id="Phobius"/>
    </source>
</evidence>
<gene>
    <name evidence="2" type="ORF">PMAYCL1PPCAC_13571</name>
</gene>
<dbReference type="AlphaFoldDB" id="A0AAN4ZQT6"/>
<dbReference type="EMBL" id="BTRK01000003">
    <property type="protein sequence ID" value="GMR43376.1"/>
    <property type="molecule type" value="Genomic_DNA"/>
</dbReference>
<keyword evidence="3" id="KW-1185">Reference proteome</keyword>
<protein>
    <submittedName>
        <fullName evidence="2">Uncharacterized protein</fullName>
    </submittedName>
</protein>
<evidence type="ECO:0000313" key="2">
    <source>
        <dbReference type="EMBL" id="GMR43376.1"/>
    </source>
</evidence>
<name>A0AAN4ZQT6_9BILA</name>
<accession>A0AAN4ZQT6</accession>